<feature type="compositionally biased region" description="Low complexity" evidence="2">
    <location>
        <begin position="596"/>
        <end position="616"/>
    </location>
</feature>
<dbReference type="Pfam" id="PF00620">
    <property type="entry name" value="RhoGAP"/>
    <property type="match status" value="1"/>
</dbReference>
<feature type="compositionally biased region" description="Pro residues" evidence="2">
    <location>
        <begin position="697"/>
        <end position="715"/>
    </location>
</feature>
<dbReference type="SUPFAM" id="SSF48350">
    <property type="entry name" value="GTPase activation domain, GAP"/>
    <property type="match status" value="1"/>
</dbReference>
<feature type="region of interest" description="Disordered" evidence="2">
    <location>
        <begin position="452"/>
        <end position="473"/>
    </location>
</feature>
<dbReference type="InterPro" id="IPR008936">
    <property type="entry name" value="Rho_GTPase_activation_prot"/>
</dbReference>
<feature type="compositionally biased region" description="Polar residues" evidence="2">
    <location>
        <begin position="415"/>
        <end position="429"/>
    </location>
</feature>
<dbReference type="CDD" id="cd04396">
    <property type="entry name" value="RhoGAP_fSAC7_BAG7"/>
    <property type="match status" value="1"/>
</dbReference>
<protein>
    <submittedName>
        <fullName evidence="4">GTPase activating protein (GAP) for Rho1p</fullName>
    </submittedName>
</protein>
<feature type="compositionally biased region" description="Basic residues" evidence="2">
    <location>
        <begin position="680"/>
        <end position="689"/>
    </location>
</feature>
<organism evidence="4 5">
    <name type="scientific">Sporothrix epigloea</name>
    <dbReference type="NCBI Taxonomy" id="1892477"/>
    <lineage>
        <taxon>Eukaryota</taxon>
        <taxon>Fungi</taxon>
        <taxon>Dikarya</taxon>
        <taxon>Ascomycota</taxon>
        <taxon>Pezizomycotina</taxon>
        <taxon>Sordariomycetes</taxon>
        <taxon>Sordariomycetidae</taxon>
        <taxon>Ophiostomatales</taxon>
        <taxon>Ophiostomataceae</taxon>
        <taxon>Sporothrix</taxon>
    </lineage>
</organism>
<evidence type="ECO:0000259" key="3">
    <source>
        <dbReference type="PROSITE" id="PS50238"/>
    </source>
</evidence>
<dbReference type="PROSITE" id="PS50238">
    <property type="entry name" value="RHOGAP"/>
    <property type="match status" value="1"/>
</dbReference>
<keyword evidence="1" id="KW-0343">GTPase activation</keyword>
<sequence length="867" mass="91620">MLSPPPHSATSPPTKRDLKSWWKGFKLQSRNHDTQEQVLRGIFGVPLRQSITYANVAISLIDENGRSYIYGYVPIVVAKCGVYLKDKATEVEGIFRLSGSEKRIKELKLAFDSPDRYGKGLSWAGYTVHDAANVLRRYLNDLPEPVVPLDFYERFRDPLRHAIKQGSGDVDGPQLMDGFDMNAAIAQYQNLITELPPLNRQLLLYILDLLAVFAAKADINRMNSQNLSAIFQPGILSHPTHAMAPEEYRLNQFVLIFLIENQDHFLIGMRGTAADAQTVQEVSRGTPPVTPNVWSDDAGIGVTRTASNASAGAESVARDGKIRRNRSTSSRNSRHSGQNQYAGNMPTGANHSANKGVGSSSNNHVGRTSSPRSSSPAIVTTPTTGGNTSGLSRSNTLPARSPGIGPGRFAKRTDLSGNHVSPLTPNSPHLTTQVAPSFDPVAEVATPVEEVNTSDPFTTTSEGAGHAAPTRKPKFALGGLPSTMPAVALVAPQGVEAPTTTPSKEKRFQLFPRSNTGENTGEPRPQPNKLKKKRLLSGAHESAHSSTASLPTSPAHELAINPMEEQIKQPANDDSLKHQKEDAISGPEELESTPRASQAQSADTTATTTPTPSAVANGATAGTGSSTPPAEATQWPKKISPSTSPSSSFNEGSDIDATNESAATAGVTAQPRETQTEQKAKKRLWRLSRRRDEMQSPQPPQPPQSPAPAPAPAPVTSPAATPAAATAISPLSNSNLSNISATPGPGSSLGSNAHAGVSTSSVGSGGPPLAGVGSLTLTGASGASDPALAHLEAAPDSGKSDETSKGKISGWLKNKYREAKETAEQRRTKSPSPPVPSVASASALSVAMRGKSYELDRVAEENEASRL</sequence>
<feature type="compositionally biased region" description="Basic and acidic residues" evidence="2">
    <location>
        <begin position="815"/>
        <end position="827"/>
    </location>
</feature>
<evidence type="ECO:0000313" key="4">
    <source>
        <dbReference type="EMBL" id="CAK7265639.1"/>
    </source>
</evidence>
<proteinExistence type="predicted"/>
<evidence type="ECO:0000313" key="5">
    <source>
        <dbReference type="Proteomes" id="UP001642501"/>
    </source>
</evidence>
<evidence type="ECO:0000256" key="1">
    <source>
        <dbReference type="ARBA" id="ARBA00022468"/>
    </source>
</evidence>
<feature type="domain" description="Rho-GAP" evidence="3">
    <location>
        <begin position="58"/>
        <end position="266"/>
    </location>
</feature>
<gene>
    <name evidence="4" type="primary">SAC7</name>
    <name evidence="4" type="ORF">SEPCBS57363_001685</name>
</gene>
<dbReference type="Gene3D" id="1.10.555.10">
    <property type="entry name" value="Rho GTPase activation protein"/>
    <property type="match status" value="1"/>
</dbReference>
<feature type="compositionally biased region" description="Basic and acidic residues" evidence="2">
    <location>
        <begin position="574"/>
        <end position="583"/>
    </location>
</feature>
<feature type="region of interest" description="Disordered" evidence="2">
    <location>
        <begin position="304"/>
        <end position="429"/>
    </location>
</feature>
<feature type="compositionally biased region" description="Polar residues" evidence="2">
    <location>
        <begin position="453"/>
        <end position="462"/>
    </location>
</feature>
<reference evidence="4 5" key="1">
    <citation type="submission" date="2024-01" db="EMBL/GenBank/DDBJ databases">
        <authorList>
            <person name="Allen C."/>
            <person name="Tagirdzhanova G."/>
        </authorList>
    </citation>
    <scope>NUCLEOTIDE SEQUENCE [LARGE SCALE GENOMIC DNA]</scope>
    <source>
        <strain evidence="4 5">CBS 573.63</strain>
    </source>
</reference>
<feature type="compositionally biased region" description="Polar residues" evidence="2">
    <location>
        <begin position="337"/>
        <end position="398"/>
    </location>
</feature>
<evidence type="ECO:0000256" key="2">
    <source>
        <dbReference type="SAM" id="MobiDB-lite"/>
    </source>
</evidence>
<dbReference type="EMBL" id="CAWUOM010000018">
    <property type="protein sequence ID" value="CAK7265639.1"/>
    <property type="molecule type" value="Genomic_DNA"/>
</dbReference>
<accession>A0ABP0DBP3</accession>
<dbReference type="PANTHER" id="PTHR15228:SF25">
    <property type="entry name" value="F-BAR DOMAIN-CONTAINING PROTEIN"/>
    <property type="match status" value="1"/>
</dbReference>
<keyword evidence="5" id="KW-1185">Reference proteome</keyword>
<feature type="compositionally biased region" description="Low complexity" evidence="2">
    <location>
        <begin position="716"/>
        <end position="740"/>
    </location>
</feature>
<dbReference type="InterPro" id="IPR051025">
    <property type="entry name" value="RhoGAP"/>
</dbReference>
<feature type="region of interest" description="Disordered" evidence="2">
    <location>
        <begin position="495"/>
        <end position="843"/>
    </location>
</feature>
<comment type="caution">
    <text evidence="4">The sequence shown here is derived from an EMBL/GenBank/DDBJ whole genome shotgun (WGS) entry which is preliminary data.</text>
</comment>
<dbReference type="SMART" id="SM00324">
    <property type="entry name" value="RhoGAP"/>
    <property type="match status" value="1"/>
</dbReference>
<dbReference type="Proteomes" id="UP001642501">
    <property type="component" value="Unassembled WGS sequence"/>
</dbReference>
<name>A0ABP0DBP3_9PEZI</name>
<dbReference type="InterPro" id="IPR000198">
    <property type="entry name" value="RhoGAP_dom"/>
</dbReference>
<dbReference type="PANTHER" id="PTHR15228">
    <property type="entry name" value="SPERMATHECAL PHYSIOLOGY VARIANT"/>
    <property type="match status" value="1"/>
</dbReference>